<evidence type="ECO:0000313" key="1">
    <source>
        <dbReference type="EMBL" id="CAF5134840.1"/>
    </source>
</evidence>
<reference evidence="1" key="1">
    <citation type="submission" date="2021-02" db="EMBL/GenBank/DDBJ databases">
        <authorList>
            <person name="Nowell W R."/>
        </authorList>
    </citation>
    <scope>NUCLEOTIDE SEQUENCE</scope>
</reference>
<proteinExistence type="predicted"/>
<evidence type="ECO:0000313" key="2">
    <source>
        <dbReference type="Proteomes" id="UP000663848"/>
    </source>
</evidence>
<gene>
    <name evidence="1" type="ORF">QYT958_LOCUS47162</name>
</gene>
<accession>A0A822G237</accession>
<feature type="non-terminal residue" evidence="1">
    <location>
        <position position="68"/>
    </location>
</feature>
<name>A0A822G237_9BILA</name>
<sequence length="68" mass="7739">QAELNQLDHRIEELQQHLKTKTKTKTTSNSIQSTIAEPFTPSIGFKTALGIVEDTLNNINMIEIEKRM</sequence>
<dbReference type="Proteomes" id="UP000663848">
    <property type="component" value="Unassembled WGS sequence"/>
</dbReference>
<dbReference type="EMBL" id="CAJOBR010087327">
    <property type="protein sequence ID" value="CAF5134840.1"/>
    <property type="molecule type" value="Genomic_DNA"/>
</dbReference>
<comment type="caution">
    <text evidence="1">The sequence shown here is derived from an EMBL/GenBank/DDBJ whole genome shotgun (WGS) entry which is preliminary data.</text>
</comment>
<feature type="non-terminal residue" evidence="1">
    <location>
        <position position="1"/>
    </location>
</feature>
<organism evidence="1 2">
    <name type="scientific">Rotaria socialis</name>
    <dbReference type="NCBI Taxonomy" id="392032"/>
    <lineage>
        <taxon>Eukaryota</taxon>
        <taxon>Metazoa</taxon>
        <taxon>Spiralia</taxon>
        <taxon>Gnathifera</taxon>
        <taxon>Rotifera</taxon>
        <taxon>Eurotatoria</taxon>
        <taxon>Bdelloidea</taxon>
        <taxon>Philodinida</taxon>
        <taxon>Philodinidae</taxon>
        <taxon>Rotaria</taxon>
    </lineage>
</organism>
<protein>
    <submittedName>
        <fullName evidence="1">Uncharacterized protein</fullName>
    </submittedName>
</protein>
<dbReference type="AlphaFoldDB" id="A0A822G237"/>